<sequence length="453" mass="48766">MASLKFFSFLAVAMVLSMSNSQAHQEGNWGDETVPYTMGLEMMTKLRFYFHDIVVGDNPTAVRIAEAPGTNSSPTFFGALVMIDDPLTEGPDINSRLVGRAQGFYGLSGMNEISLIMGMSLVFTANQKFNGSTISVFSQNPVTHTEREFAIVGGTGYFQFARGFISVRTYNGTGPNPIVEYNCTIVHPRKIERGELLKIMGAMKFFSFLAVAMVLSLAHIQAQQGNWGDETVPYTMGPEKITKLRFYFHDIVTGNNPTAVQIAQATGTNSSSTLFGALFMIDDPLTEGPDPDSRLVGRAQGFYGSAGQNEAALILGMSLVFTGNEKFNGSTISVLSRNPVTHTEREFAIVGGTGYFQFARGFISAKTYSLVGPNAVVEYNCTIVHPSSVSESGKSNSSPGKSDSNSGSQISLGSNLVFVSELGTNSSPTFFGELVMIDDPLTEGPDINSRLVG</sequence>
<dbReference type="GO" id="GO:0048046">
    <property type="term" value="C:apoplast"/>
    <property type="evidence" value="ECO:0007669"/>
    <property type="project" value="UniProtKB-SubCell"/>
</dbReference>
<evidence type="ECO:0000256" key="5">
    <source>
        <dbReference type="SAM" id="MobiDB-lite"/>
    </source>
</evidence>
<dbReference type="AlphaFoldDB" id="A0A4Y7I9E2"/>
<name>A0A4Y7I9E2_PAPSO</name>
<evidence type="ECO:0000256" key="1">
    <source>
        <dbReference type="ARBA" id="ARBA00010746"/>
    </source>
</evidence>
<dbReference type="Gene3D" id="2.40.480.10">
    <property type="entry name" value="Allene oxide cyclase-like"/>
    <property type="match status" value="2"/>
</dbReference>
<evidence type="ECO:0000256" key="4">
    <source>
        <dbReference type="RuleBase" id="RU363099"/>
    </source>
</evidence>
<evidence type="ECO:0000256" key="2">
    <source>
        <dbReference type="ARBA" id="ARBA00011738"/>
    </source>
</evidence>
<keyword evidence="3 4" id="KW-0964">Secreted</keyword>
<dbReference type="Proteomes" id="UP000316621">
    <property type="component" value="Chromosome 1"/>
</dbReference>
<comment type="similarity">
    <text evidence="1 4">Belongs to the plant dirigent protein family.</text>
</comment>
<evidence type="ECO:0000313" key="6">
    <source>
        <dbReference type="EMBL" id="RZC44009.1"/>
    </source>
</evidence>
<accession>A0A4Y7I9E2</accession>
<dbReference type="PANTHER" id="PTHR21495">
    <property type="entry name" value="NUCLEOPORIN-RELATED"/>
    <property type="match status" value="1"/>
</dbReference>
<organism evidence="6 7">
    <name type="scientific">Papaver somniferum</name>
    <name type="common">Opium poppy</name>
    <dbReference type="NCBI Taxonomy" id="3469"/>
    <lineage>
        <taxon>Eukaryota</taxon>
        <taxon>Viridiplantae</taxon>
        <taxon>Streptophyta</taxon>
        <taxon>Embryophyta</taxon>
        <taxon>Tracheophyta</taxon>
        <taxon>Spermatophyta</taxon>
        <taxon>Magnoliopsida</taxon>
        <taxon>Ranunculales</taxon>
        <taxon>Papaveraceae</taxon>
        <taxon>Papaveroideae</taxon>
        <taxon>Papaver</taxon>
    </lineage>
</organism>
<evidence type="ECO:0000256" key="3">
    <source>
        <dbReference type="ARBA" id="ARBA00022525"/>
    </source>
</evidence>
<proteinExistence type="inferred from homology"/>
<protein>
    <recommendedName>
        <fullName evidence="4">Dirigent protein</fullName>
    </recommendedName>
</protein>
<feature type="region of interest" description="Disordered" evidence="5">
    <location>
        <begin position="387"/>
        <end position="408"/>
    </location>
</feature>
<dbReference type="Pfam" id="PF03018">
    <property type="entry name" value="Dirigent"/>
    <property type="match status" value="2"/>
</dbReference>
<keyword evidence="4" id="KW-0052">Apoplast</keyword>
<comment type="subcellular location">
    <subcellularLocation>
        <location evidence="4">Secreted</location>
        <location evidence="4">Extracellular space</location>
        <location evidence="4">Apoplast</location>
    </subcellularLocation>
</comment>
<comment type="subunit">
    <text evidence="2 4">Homodimer.</text>
</comment>
<keyword evidence="4" id="KW-0732">Signal</keyword>
<dbReference type="GO" id="GO:0009699">
    <property type="term" value="P:phenylpropanoid biosynthetic process"/>
    <property type="evidence" value="ECO:0007669"/>
    <property type="project" value="UniProtKB-ARBA"/>
</dbReference>
<feature type="chain" id="PRO_5021511630" description="Dirigent protein" evidence="4">
    <location>
        <begin position="24"/>
        <end position="453"/>
    </location>
</feature>
<dbReference type="InterPro" id="IPR004265">
    <property type="entry name" value="Dirigent"/>
</dbReference>
<reference evidence="6 7" key="1">
    <citation type="journal article" date="2018" name="Science">
        <title>The opium poppy genome and morphinan production.</title>
        <authorList>
            <person name="Guo L."/>
            <person name="Winzer T."/>
            <person name="Yang X."/>
            <person name="Li Y."/>
            <person name="Ning Z."/>
            <person name="He Z."/>
            <person name="Teodor R."/>
            <person name="Lu Y."/>
            <person name="Bowser T.A."/>
            <person name="Graham I.A."/>
            <person name="Ye K."/>
        </authorList>
    </citation>
    <scope>NUCLEOTIDE SEQUENCE [LARGE SCALE GENOMIC DNA]</scope>
    <source>
        <strain evidence="7">cv. HN1</strain>
        <tissue evidence="6">Leaves</tissue>
    </source>
</reference>
<comment type="function">
    <text evidence="4">Dirigent proteins impart stereoselectivity on the phenoxy radical-coupling reaction, yielding optically active lignans from two molecules of coniferyl alcohol in the biosynthesis of lignans, flavonolignans, and alkaloids and thus plays a central role in plant secondary metabolism.</text>
</comment>
<evidence type="ECO:0000313" key="7">
    <source>
        <dbReference type="Proteomes" id="UP000316621"/>
    </source>
</evidence>
<dbReference type="Gramene" id="RZC44009">
    <property type="protein sequence ID" value="RZC44009"/>
    <property type="gene ID" value="C5167_036951"/>
</dbReference>
<dbReference type="InterPro" id="IPR044859">
    <property type="entry name" value="Allene_oxi_cyc_Dirigent"/>
</dbReference>
<feature type="signal peptide" evidence="4">
    <location>
        <begin position="1"/>
        <end position="23"/>
    </location>
</feature>
<keyword evidence="7" id="KW-1185">Reference proteome</keyword>
<gene>
    <name evidence="6" type="ORF">C5167_036951</name>
</gene>
<dbReference type="EMBL" id="CM010715">
    <property type="protein sequence ID" value="RZC44009.1"/>
    <property type="molecule type" value="Genomic_DNA"/>
</dbReference>